<comment type="caution">
    <text evidence="1">The sequence shown here is derived from an EMBL/GenBank/DDBJ whole genome shotgun (WGS) entry which is preliminary data.</text>
</comment>
<evidence type="ECO:0000313" key="1">
    <source>
        <dbReference type="EMBL" id="MBA0735907.1"/>
    </source>
</evidence>
<sequence>MAMGLHLITAVAKFYLLSSTPSFSPLFVGLICPFGLKYCFNLRVGVARLYIDLIHAGRLFFFQLNRIVLEAVHQPAAAPAGNGSRWQRALRLVCRRIITHARRSPPALEVDVASFHTLTMLSLVYRARRTQLRYDIEIKQGKDESGLGRFTIRWKVVVCGDRGIEVISPDGLYTLSYDLVMSRVIFIGSLKVSWPHDLSL</sequence>
<accession>A0A7J9BI84</accession>
<dbReference type="Proteomes" id="UP000593579">
    <property type="component" value="Unassembled WGS sequence"/>
</dbReference>
<gene>
    <name evidence="1" type="ORF">Gogos_019708</name>
</gene>
<dbReference type="PANTHER" id="PTHR38925:SF1">
    <property type="entry name" value="PROTEIN, PUTATIVE-RELATED"/>
    <property type="match status" value="1"/>
</dbReference>
<dbReference type="EMBL" id="JABEZY010000003">
    <property type="protein sequence ID" value="MBA0735907.1"/>
    <property type="molecule type" value="Genomic_DNA"/>
</dbReference>
<name>A0A7J9BI84_GOSGO</name>
<evidence type="ECO:0000313" key="2">
    <source>
        <dbReference type="Proteomes" id="UP000593579"/>
    </source>
</evidence>
<dbReference type="OrthoDB" id="942283at2759"/>
<proteinExistence type="predicted"/>
<reference evidence="1 2" key="1">
    <citation type="journal article" date="2019" name="Genome Biol. Evol.">
        <title>Insights into the evolution of the New World diploid cottons (Gossypium, subgenus Houzingenia) based on genome sequencing.</title>
        <authorList>
            <person name="Grover C.E."/>
            <person name="Arick M.A. 2nd"/>
            <person name="Thrash A."/>
            <person name="Conover J.L."/>
            <person name="Sanders W.S."/>
            <person name="Peterson D.G."/>
            <person name="Frelichowski J.E."/>
            <person name="Scheffler J.A."/>
            <person name="Scheffler B.E."/>
            <person name="Wendel J.F."/>
        </authorList>
    </citation>
    <scope>NUCLEOTIDE SEQUENCE [LARGE SCALE GENOMIC DNA]</scope>
    <source>
        <strain evidence="1">5</strain>
        <tissue evidence="1">Leaf</tissue>
    </source>
</reference>
<protein>
    <submittedName>
        <fullName evidence="1">Uncharacterized protein</fullName>
    </submittedName>
</protein>
<dbReference type="AlphaFoldDB" id="A0A7J9BI84"/>
<keyword evidence="2" id="KW-1185">Reference proteome</keyword>
<organism evidence="1 2">
    <name type="scientific">Gossypium gossypioides</name>
    <name type="common">Mexican cotton</name>
    <name type="synonym">Selera gossypioides</name>
    <dbReference type="NCBI Taxonomy" id="34282"/>
    <lineage>
        <taxon>Eukaryota</taxon>
        <taxon>Viridiplantae</taxon>
        <taxon>Streptophyta</taxon>
        <taxon>Embryophyta</taxon>
        <taxon>Tracheophyta</taxon>
        <taxon>Spermatophyta</taxon>
        <taxon>Magnoliopsida</taxon>
        <taxon>eudicotyledons</taxon>
        <taxon>Gunneridae</taxon>
        <taxon>Pentapetalae</taxon>
        <taxon>rosids</taxon>
        <taxon>malvids</taxon>
        <taxon>Malvales</taxon>
        <taxon>Malvaceae</taxon>
        <taxon>Malvoideae</taxon>
        <taxon>Gossypium</taxon>
    </lineage>
</organism>
<dbReference type="PANTHER" id="PTHR38925">
    <property type="entry name" value="PROTEIN, PUTATIVE-RELATED"/>
    <property type="match status" value="1"/>
</dbReference>